<dbReference type="Proteomes" id="UP000093111">
    <property type="component" value="Unassembled WGS sequence"/>
</dbReference>
<comment type="caution">
    <text evidence="2">The sequence shown here is derived from an EMBL/GenBank/DDBJ whole genome shotgun (WGS) entry which is preliminary data.</text>
</comment>
<dbReference type="RefSeq" id="WP_068957908.1">
    <property type="nucleotide sequence ID" value="NZ_LGLV01000018.1"/>
</dbReference>
<gene>
    <name evidence="2" type="ORF">ADU59_25470</name>
</gene>
<evidence type="ECO:0000256" key="1">
    <source>
        <dbReference type="SAM" id="MobiDB-lite"/>
    </source>
</evidence>
<sequence>MFSKFRYDRIPLSLIKLDVRNPRIVTQSQLKSESDIVKYLFEHENLDGFLKKIVSDGRNPGAERPYVVKAAKEFVVLEGNTRIAAYKLLTGLLKAPEGYEGRVPHITPAMKEDLSSIDCSIAPSRDAVLPIMANSHFGMGDKSRWGYLGSRRAVFEEHNAGKSIAQLASAFDRKPAQIRDFLIEYQLYLEALKLSWTEAEKNELLRPEVEFNPPVRFLQTTSHKNLVGLEFDKVNLTIIFNDDEAKEKFRHLIKKLVIANERGLGATSTYGEVFADYNPPKTETSKAGTDATASSQKESIGPDSSKSSTPQTDGSTGGSDGSDGSTPTTKRGRHALFNYPVSGNNATLIQLMKEAKKLNTQNFPGAGTALLRAILEAILKTIIHDQKANTQDKLLSLETALDICLSNNVKLAGDDKRILKEFKRSHLDHVNMGSHAALVPNTLRLAAARDCVDQFVMRNI</sequence>
<feature type="region of interest" description="Disordered" evidence="1">
    <location>
        <begin position="275"/>
        <end position="337"/>
    </location>
</feature>
<accession>A0A1C7NUN1</accession>
<name>A0A1C7NUN1_9HYPH</name>
<evidence type="ECO:0000313" key="3">
    <source>
        <dbReference type="Proteomes" id="UP000093111"/>
    </source>
</evidence>
<dbReference type="EMBL" id="LGLV01000018">
    <property type="protein sequence ID" value="OBZ92728.1"/>
    <property type="molecule type" value="Genomic_DNA"/>
</dbReference>
<reference evidence="2 3" key="1">
    <citation type="journal article" date="2016" name="Syst. Appl. Microbiol.">
        <title>Pararhizobium polonicum sp. nov. isolated from tumors on stone fruit rootstocks.</title>
        <authorList>
            <person name="Pulawska J."/>
            <person name="Kuzmanovic N."/>
            <person name="Willems A."/>
            <person name="Pothier J.F."/>
        </authorList>
    </citation>
    <scope>NUCLEOTIDE SEQUENCE [LARGE SCALE GENOMIC DNA]</scope>
    <source>
        <strain evidence="2 3">F5.1</strain>
    </source>
</reference>
<protein>
    <recommendedName>
        <fullName evidence="4">ParB/Sulfiredoxin domain-containing protein</fullName>
    </recommendedName>
</protein>
<feature type="compositionally biased region" description="Polar residues" evidence="1">
    <location>
        <begin position="281"/>
        <end position="306"/>
    </location>
</feature>
<dbReference type="AlphaFoldDB" id="A0A1C7NUN1"/>
<evidence type="ECO:0008006" key="4">
    <source>
        <dbReference type="Google" id="ProtNLM"/>
    </source>
</evidence>
<evidence type="ECO:0000313" key="2">
    <source>
        <dbReference type="EMBL" id="OBZ92728.1"/>
    </source>
</evidence>
<organism evidence="2 3">
    <name type="scientific">Pararhizobium polonicum</name>
    <dbReference type="NCBI Taxonomy" id="1612624"/>
    <lineage>
        <taxon>Bacteria</taxon>
        <taxon>Pseudomonadati</taxon>
        <taxon>Pseudomonadota</taxon>
        <taxon>Alphaproteobacteria</taxon>
        <taxon>Hyphomicrobiales</taxon>
        <taxon>Rhizobiaceae</taxon>
        <taxon>Rhizobium/Agrobacterium group</taxon>
        <taxon>Pararhizobium</taxon>
    </lineage>
</organism>
<dbReference type="STRING" id="1612624.ADU59_25470"/>
<dbReference type="OrthoDB" id="9769293at2"/>
<keyword evidence="3" id="KW-1185">Reference proteome</keyword>
<proteinExistence type="predicted"/>